<keyword evidence="2" id="KW-0808">Transferase</keyword>
<dbReference type="GO" id="GO:0016740">
    <property type="term" value="F:transferase activity"/>
    <property type="evidence" value="ECO:0007669"/>
    <property type="project" value="UniProtKB-KW"/>
</dbReference>
<feature type="domain" description="Aminoglycoside phosphotransferase" evidence="1">
    <location>
        <begin position="40"/>
        <end position="262"/>
    </location>
</feature>
<dbReference type="SUPFAM" id="SSF56112">
    <property type="entry name" value="Protein kinase-like (PK-like)"/>
    <property type="match status" value="1"/>
</dbReference>
<proteinExistence type="predicted"/>
<evidence type="ECO:0000259" key="1">
    <source>
        <dbReference type="Pfam" id="PF01636"/>
    </source>
</evidence>
<name>A0A386WQH5_9ACTN</name>
<dbReference type="RefSeq" id="WP_120572050.1">
    <property type="nucleotide sequence ID" value="NZ_CP024087.1"/>
</dbReference>
<gene>
    <name evidence="2" type="ORF">CSH63_23100</name>
</gene>
<evidence type="ECO:0000313" key="2">
    <source>
        <dbReference type="EMBL" id="AYF30283.1"/>
    </source>
</evidence>
<accession>A0A386WQH5</accession>
<dbReference type="AlphaFoldDB" id="A0A386WQH5"/>
<dbReference type="KEGG" id="mtua:CSH63_23100"/>
<organism evidence="2 3">
    <name type="scientific">Micromonospora tulbaghiae</name>
    <dbReference type="NCBI Taxonomy" id="479978"/>
    <lineage>
        <taxon>Bacteria</taxon>
        <taxon>Bacillati</taxon>
        <taxon>Actinomycetota</taxon>
        <taxon>Actinomycetes</taxon>
        <taxon>Micromonosporales</taxon>
        <taxon>Micromonosporaceae</taxon>
        <taxon>Micromonospora</taxon>
    </lineage>
</organism>
<protein>
    <submittedName>
        <fullName evidence="2">Aminoglycoside phosphotransferase</fullName>
    </submittedName>
</protein>
<dbReference type="InterPro" id="IPR002575">
    <property type="entry name" value="Aminoglycoside_PTrfase"/>
</dbReference>
<dbReference type="Gene3D" id="1.10.510.10">
    <property type="entry name" value="Transferase(Phosphotransferase) domain 1"/>
    <property type="match status" value="1"/>
</dbReference>
<dbReference type="Gene3D" id="3.30.200.20">
    <property type="entry name" value="Phosphorylase Kinase, domain 1"/>
    <property type="match status" value="1"/>
</dbReference>
<dbReference type="Gene3D" id="1.20.58.840">
    <property type="match status" value="1"/>
</dbReference>
<dbReference type="Pfam" id="PF01636">
    <property type="entry name" value="APH"/>
    <property type="match status" value="1"/>
</dbReference>
<dbReference type="EMBL" id="CP024087">
    <property type="protein sequence ID" value="AYF30283.1"/>
    <property type="molecule type" value="Genomic_DNA"/>
</dbReference>
<sequence>MIDKPDIDERTLAAEVAAAWSVHVTELAFMPVGLDGHAWAYRVETSDGRRCFLKVRRGDFAPAAVLLPRFLRAQGLRQVVAPLDLPEGGAGRGFGDYRLLLYPFHDGGSLWGRGLTDCQWIEYGEFLGRLHRVTPSAEVTAVLPAETYRSSAGERLRTLGGQAATSEVLDDFWDRYGAALHRLAETVDELASRVTRGRHVICHADIHPGNLIADGDGPLHVVDWDAPILAPRERDLMFVYSADFGDHPINGRRAELFREGYGALEPDPVLLSYYRSERRLDDVAVFLGSILSPEASAEARANDLHWLTRIAEAVADPGYAP</sequence>
<reference evidence="2 3" key="1">
    <citation type="submission" date="2017-10" db="EMBL/GenBank/DDBJ databases">
        <title>Integration of genomic and chemical information greatly accelerates assignment of the full stereostructure of myelolactone, a potent inhibitor of myeloma from a marine-derived Micromonospora.</title>
        <authorList>
            <person name="Kim M.C."/>
            <person name="Machado H."/>
            <person name="Jensen P.R."/>
            <person name="Fenical W."/>
        </authorList>
    </citation>
    <scope>NUCLEOTIDE SEQUENCE [LARGE SCALE GENOMIC DNA]</scope>
    <source>
        <strain evidence="2 3">CNY-010</strain>
    </source>
</reference>
<dbReference type="InterPro" id="IPR011009">
    <property type="entry name" value="Kinase-like_dom_sf"/>
</dbReference>
<evidence type="ECO:0000313" key="3">
    <source>
        <dbReference type="Proteomes" id="UP000267804"/>
    </source>
</evidence>
<dbReference type="Proteomes" id="UP000267804">
    <property type="component" value="Chromosome"/>
</dbReference>